<dbReference type="GO" id="GO:0046872">
    <property type="term" value="F:metal ion binding"/>
    <property type="evidence" value="ECO:0007669"/>
    <property type="project" value="UniProtKB-KW"/>
</dbReference>
<dbReference type="PANTHER" id="PTHR23080:SF133">
    <property type="entry name" value="SI:CH211-262I1.5-RELATED"/>
    <property type="match status" value="1"/>
</dbReference>
<accession>A0AAE1KR41</accession>
<name>A0AAE1KR41_PETCI</name>
<comment type="caution">
    <text evidence="4">The sequence shown here is derived from an EMBL/GenBank/DDBJ whole genome shotgun (WGS) entry which is preliminary data.</text>
</comment>
<evidence type="ECO:0000259" key="3">
    <source>
        <dbReference type="Pfam" id="PF13359"/>
    </source>
</evidence>
<evidence type="ECO:0000256" key="1">
    <source>
        <dbReference type="ARBA" id="ARBA00001968"/>
    </source>
</evidence>
<dbReference type="Proteomes" id="UP001286313">
    <property type="component" value="Unassembled WGS sequence"/>
</dbReference>
<gene>
    <name evidence="4" type="ORF">Pcinc_014759</name>
</gene>
<organism evidence="4 5">
    <name type="scientific">Petrolisthes cinctipes</name>
    <name type="common">Flat porcelain crab</name>
    <dbReference type="NCBI Taxonomy" id="88211"/>
    <lineage>
        <taxon>Eukaryota</taxon>
        <taxon>Metazoa</taxon>
        <taxon>Ecdysozoa</taxon>
        <taxon>Arthropoda</taxon>
        <taxon>Crustacea</taxon>
        <taxon>Multicrustacea</taxon>
        <taxon>Malacostraca</taxon>
        <taxon>Eumalacostraca</taxon>
        <taxon>Eucarida</taxon>
        <taxon>Decapoda</taxon>
        <taxon>Pleocyemata</taxon>
        <taxon>Anomura</taxon>
        <taxon>Galatheoidea</taxon>
        <taxon>Porcellanidae</taxon>
        <taxon>Petrolisthes</taxon>
    </lineage>
</organism>
<comment type="cofactor">
    <cofactor evidence="1">
        <name>a divalent metal cation</name>
        <dbReference type="ChEBI" id="CHEBI:60240"/>
    </cofactor>
</comment>
<keyword evidence="5" id="KW-1185">Reference proteome</keyword>
<proteinExistence type="predicted"/>
<dbReference type="EMBL" id="JAWQEG010001291">
    <property type="protein sequence ID" value="KAK3880778.1"/>
    <property type="molecule type" value="Genomic_DNA"/>
</dbReference>
<sequence length="133" mass="14836">MEDAAVNSPSLHSSEDTLQVIDEAAGEAIESNTVLRTDAKCQTPVVHCESKGSDQLCLLDLLDPGDLVLADRGFDIQDILQARSVQLNIPPFLNKREKFTPEEQMLTKRVARARIHVERAIERMKNINILDIS</sequence>
<dbReference type="AlphaFoldDB" id="A0AAE1KR41"/>
<dbReference type="InterPro" id="IPR027806">
    <property type="entry name" value="HARBI1_dom"/>
</dbReference>
<protein>
    <recommendedName>
        <fullName evidence="3">DDE Tnp4 domain-containing protein</fullName>
    </recommendedName>
</protein>
<dbReference type="PANTHER" id="PTHR23080">
    <property type="entry name" value="THAP DOMAIN PROTEIN"/>
    <property type="match status" value="1"/>
</dbReference>
<feature type="domain" description="DDE Tnp4" evidence="3">
    <location>
        <begin position="58"/>
        <end position="126"/>
    </location>
</feature>
<dbReference type="Pfam" id="PF13359">
    <property type="entry name" value="DDE_Tnp_4"/>
    <property type="match status" value="1"/>
</dbReference>
<evidence type="ECO:0000256" key="2">
    <source>
        <dbReference type="ARBA" id="ARBA00022723"/>
    </source>
</evidence>
<keyword evidence="2" id="KW-0479">Metal-binding</keyword>
<evidence type="ECO:0000313" key="5">
    <source>
        <dbReference type="Proteomes" id="UP001286313"/>
    </source>
</evidence>
<evidence type="ECO:0000313" key="4">
    <source>
        <dbReference type="EMBL" id="KAK3880778.1"/>
    </source>
</evidence>
<reference evidence="4" key="1">
    <citation type="submission" date="2023-10" db="EMBL/GenBank/DDBJ databases">
        <title>Genome assemblies of two species of porcelain crab, Petrolisthes cinctipes and Petrolisthes manimaculis (Anomura: Porcellanidae).</title>
        <authorList>
            <person name="Angst P."/>
        </authorList>
    </citation>
    <scope>NUCLEOTIDE SEQUENCE</scope>
    <source>
        <strain evidence="4">PB745_01</strain>
        <tissue evidence="4">Gill</tissue>
    </source>
</reference>